<feature type="chain" id="PRO_5044791121" evidence="2">
    <location>
        <begin position="25"/>
        <end position="109"/>
    </location>
</feature>
<evidence type="ECO:0000256" key="2">
    <source>
        <dbReference type="SAM" id="SignalP"/>
    </source>
</evidence>
<gene>
    <name evidence="3" type="ORF">CASFOL_034246</name>
</gene>
<reference evidence="4" key="1">
    <citation type="journal article" date="2024" name="IScience">
        <title>Strigolactones Initiate the Formation of Haustorium-like Structures in Castilleja.</title>
        <authorList>
            <person name="Buerger M."/>
            <person name="Peterson D."/>
            <person name="Chory J."/>
        </authorList>
    </citation>
    <scope>NUCLEOTIDE SEQUENCE [LARGE SCALE GENOMIC DNA]</scope>
</reference>
<evidence type="ECO:0000313" key="4">
    <source>
        <dbReference type="Proteomes" id="UP001632038"/>
    </source>
</evidence>
<sequence>MANNKKSFYVLFVVFIVISELSSARPLVDGRTFNRGESTKIIPRGKNYGIMSSTHEALEKHGDHISENLIDNHRNNVGLAFAPSLMSMKPRGNVPRSGPSRRININAKN</sequence>
<organism evidence="3 4">
    <name type="scientific">Castilleja foliolosa</name>
    <dbReference type="NCBI Taxonomy" id="1961234"/>
    <lineage>
        <taxon>Eukaryota</taxon>
        <taxon>Viridiplantae</taxon>
        <taxon>Streptophyta</taxon>
        <taxon>Embryophyta</taxon>
        <taxon>Tracheophyta</taxon>
        <taxon>Spermatophyta</taxon>
        <taxon>Magnoliopsida</taxon>
        <taxon>eudicotyledons</taxon>
        <taxon>Gunneridae</taxon>
        <taxon>Pentapetalae</taxon>
        <taxon>asterids</taxon>
        <taxon>lamiids</taxon>
        <taxon>Lamiales</taxon>
        <taxon>Orobanchaceae</taxon>
        <taxon>Pedicularideae</taxon>
        <taxon>Castillejinae</taxon>
        <taxon>Castilleja</taxon>
    </lineage>
</organism>
<keyword evidence="2" id="KW-0732">Signal</keyword>
<proteinExistence type="predicted"/>
<dbReference type="EMBL" id="JAVIJP010000061">
    <property type="protein sequence ID" value="KAL3622050.1"/>
    <property type="molecule type" value="Genomic_DNA"/>
</dbReference>
<keyword evidence="4" id="KW-1185">Reference proteome</keyword>
<feature type="region of interest" description="Disordered" evidence="1">
    <location>
        <begin position="88"/>
        <end position="109"/>
    </location>
</feature>
<evidence type="ECO:0000313" key="3">
    <source>
        <dbReference type="EMBL" id="KAL3622050.1"/>
    </source>
</evidence>
<evidence type="ECO:0000256" key="1">
    <source>
        <dbReference type="SAM" id="MobiDB-lite"/>
    </source>
</evidence>
<feature type="signal peptide" evidence="2">
    <location>
        <begin position="1"/>
        <end position="24"/>
    </location>
</feature>
<accession>A0ABD3BX10</accession>
<name>A0ABD3BX10_9LAMI</name>
<dbReference type="Proteomes" id="UP001632038">
    <property type="component" value="Unassembled WGS sequence"/>
</dbReference>
<comment type="caution">
    <text evidence="3">The sequence shown here is derived from an EMBL/GenBank/DDBJ whole genome shotgun (WGS) entry which is preliminary data.</text>
</comment>
<protein>
    <submittedName>
        <fullName evidence="3">Uncharacterized protein</fullName>
    </submittedName>
</protein>
<dbReference type="AlphaFoldDB" id="A0ABD3BX10"/>